<organism evidence="2 3">
    <name type="scientific">Elsinoe batatas</name>
    <dbReference type="NCBI Taxonomy" id="2601811"/>
    <lineage>
        <taxon>Eukaryota</taxon>
        <taxon>Fungi</taxon>
        <taxon>Dikarya</taxon>
        <taxon>Ascomycota</taxon>
        <taxon>Pezizomycotina</taxon>
        <taxon>Dothideomycetes</taxon>
        <taxon>Dothideomycetidae</taxon>
        <taxon>Myriangiales</taxon>
        <taxon>Elsinoaceae</taxon>
        <taxon>Elsinoe</taxon>
    </lineage>
</organism>
<gene>
    <name evidence="2" type="ORF">KVT40_000576</name>
</gene>
<evidence type="ECO:0000313" key="2">
    <source>
        <dbReference type="EMBL" id="KAG8631436.1"/>
    </source>
</evidence>
<dbReference type="Proteomes" id="UP000809789">
    <property type="component" value="Unassembled WGS sequence"/>
</dbReference>
<dbReference type="EMBL" id="JAESVG020000001">
    <property type="protein sequence ID" value="KAG8631436.1"/>
    <property type="molecule type" value="Genomic_DNA"/>
</dbReference>
<evidence type="ECO:0000313" key="3">
    <source>
        <dbReference type="Proteomes" id="UP000809789"/>
    </source>
</evidence>
<comment type="caution">
    <text evidence="2">The sequence shown here is derived from an EMBL/GenBank/DDBJ whole genome shotgun (WGS) entry which is preliminary data.</text>
</comment>
<accession>A0A8K0L7K7</accession>
<name>A0A8K0L7K7_9PEZI</name>
<dbReference type="OrthoDB" id="160645at2759"/>
<feature type="chain" id="PRO_5035459059" evidence="1">
    <location>
        <begin position="21"/>
        <end position="358"/>
    </location>
</feature>
<proteinExistence type="predicted"/>
<dbReference type="AlphaFoldDB" id="A0A8K0L7K7"/>
<sequence length="358" mass="37778">MYLSSICALAAALWSTATVAEPVQIRQASGCNAKNKQLIALNANLKDPVLFCMWWRGNTNNKTPFTSLKTSDANSVCKCINANPMLGGSTMVEVTPSNPQIKYLADFQNVILSPLPFCKVWTKSEGRDVAPFTEIAATVVSQLCSSIIKKPSLIAPKPNVTSTSTSAASRQTSSASASMMTSAMPSPTQLILNPLLRGSGSNSSGRNDLVLKTWSNIIGPVAHAQDLGHGTTPLHILSLLTTNENDVIYNSASVSTSYVVPATTTTAWWSASVVYDSWCNLSEGDNSEGCEGQVVVSGSDGNARTADLHITTGGVIEPTRSVNIPFDSSGRFSGGLSIGFKADTATLEEPIVYSIFGG</sequence>
<evidence type="ECO:0000256" key="1">
    <source>
        <dbReference type="SAM" id="SignalP"/>
    </source>
</evidence>
<keyword evidence="1" id="KW-0732">Signal</keyword>
<keyword evidence="3" id="KW-1185">Reference proteome</keyword>
<feature type="signal peptide" evidence="1">
    <location>
        <begin position="1"/>
        <end position="20"/>
    </location>
</feature>
<protein>
    <submittedName>
        <fullName evidence="2">Uncharacterized protein</fullName>
    </submittedName>
</protein>
<reference evidence="2" key="1">
    <citation type="submission" date="2021-07" db="EMBL/GenBank/DDBJ databases">
        <title>Elsinoe batatas strain:CRI-CJ2 Genome sequencing and assembly.</title>
        <authorList>
            <person name="Huang L."/>
        </authorList>
    </citation>
    <scope>NUCLEOTIDE SEQUENCE</scope>
    <source>
        <strain evidence="2">CRI-CJ2</strain>
    </source>
</reference>